<dbReference type="GO" id="GO:1901137">
    <property type="term" value="P:carbohydrate derivative biosynthetic process"/>
    <property type="evidence" value="ECO:0007669"/>
    <property type="project" value="UniProtKB-ARBA"/>
</dbReference>
<evidence type="ECO:0000256" key="1">
    <source>
        <dbReference type="ARBA" id="ARBA00004533"/>
    </source>
</evidence>
<evidence type="ECO:0000256" key="7">
    <source>
        <dbReference type="SAM" id="Phobius"/>
    </source>
</evidence>
<keyword evidence="2" id="KW-1003">Cell membrane</keyword>
<dbReference type="EMBL" id="BARU01000475">
    <property type="protein sequence ID" value="GAH21101.1"/>
    <property type="molecule type" value="Genomic_DNA"/>
</dbReference>
<dbReference type="InterPro" id="IPR004960">
    <property type="entry name" value="LipA_acyltrans"/>
</dbReference>
<protein>
    <recommendedName>
        <fullName evidence="9">Phospholipid/glycerol acyltransferase domain-containing protein</fullName>
    </recommendedName>
</protein>
<sequence>MFGYIGYKILEFIAISTPYPVTYFIATFGARLWMLTGVDVKIIRNNVSKVLNLNINDKEIHRIANRIFINWAKNIVDFLKQPIISKEKLKQRVEIEGLEHLDNALKRGRGAVIITAHIGNFEWGACRIAVEGYKIWGLSLVRKNKLVGKFFESNRLSKGFKTLYTNRMLNVFRTLKNNEIVAIPSDWDPTGQATRPFKFFGKTAYLPTGALMIALKSGALLIPSFIWKKDKYNHSQIVEKPIDLIREGDKETLINKNMEKVLEVMEKYIRDNISEWEMFHDIWSEK</sequence>
<proteinExistence type="predicted"/>
<dbReference type="PANTHER" id="PTHR30606:SF10">
    <property type="entry name" value="PHOSPHATIDYLINOSITOL MANNOSIDE ACYLTRANSFERASE"/>
    <property type="match status" value="1"/>
</dbReference>
<keyword evidence="3" id="KW-0997">Cell inner membrane</keyword>
<dbReference type="PANTHER" id="PTHR30606">
    <property type="entry name" value="LIPID A BIOSYNTHESIS LAUROYL ACYLTRANSFERASE"/>
    <property type="match status" value="1"/>
</dbReference>
<keyword evidence="7" id="KW-0812">Transmembrane</keyword>
<feature type="transmembrane region" description="Helical" evidence="7">
    <location>
        <begin position="204"/>
        <end position="227"/>
    </location>
</feature>
<keyword evidence="4" id="KW-0808">Transferase</keyword>
<dbReference type="GO" id="GO:0016746">
    <property type="term" value="F:acyltransferase activity"/>
    <property type="evidence" value="ECO:0007669"/>
    <property type="project" value="UniProtKB-KW"/>
</dbReference>
<dbReference type="AlphaFoldDB" id="X1DJN2"/>
<name>X1DJN2_9ZZZZ</name>
<dbReference type="GO" id="GO:0008610">
    <property type="term" value="P:lipid biosynthetic process"/>
    <property type="evidence" value="ECO:0007669"/>
    <property type="project" value="UniProtKB-ARBA"/>
</dbReference>
<dbReference type="CDD" id="cd07984">
    <property type="entry name" value="LPLAT_LABLAT-like"/>
    <property type="match status" value="1"/>
</dbReference>
<evidence type="ECO:0008006" key="9">
    <source>
        <dbReference type="Google" id="ProtNLM"/>
    </source>
</evidence>
<dbReference type="Pfam" id="PF03279">
    <property type="entry name" value="Lip_A_acyltrans"/>
    <property type="match status" value="1"/>
</dbReference>
<evidence type="ECO:0000256" key="2">
    <source>
        <dbReference type="ARBA" id="ARBA00022475"/>
    </source>
</evidence>
<keyword evidence="5 7" id="KW-0472">Membrane</keyword>
<evidence type="ECO:0000256" key="3">
    <source>
        <dbReference type="ARBA" id="ARBA00022519"/>
    </source>
</evidence>
<comment type="caution">
    <text evidence="8">The sequence shown here is derived from an EMBL/GenBank/DDBJ whole genome shotgun (WGS) entry which is preliminary data.</text>
</comment>
<evidence type="ECO:0000313" key="8">
    <source>
        <dbReference type="EMBL" id="GAH21101.1"/>
    </source>
</evidence>
<keyword evidence="6" id="KW-0012">Acyltransferase</keyword>
<gene>
    <name evidence="8" type="ORF">S03H2_01589</name>
</gene>
<comment type="subcellular location">
    <subcellularLocation>
        <location evidence="1">Cell inner membrane</location>
    </subcellularLocation>
</comment>
<accession>X1DJN2</accession>
<evidence type="ECO:0000256" key="4">
    <source>
        <dbReference type="ARBA" id="ARBA00022679"/>
    </source>
</evidence>
<evidence type="ECO:0000256" key="6">
    <source>
        <dbReference type="ARBA" id="ARBA00023315"/>
    </source>
</evidence>
<keyword evidence="7" id="KW-1133">Transmembrane helix</keyword>
<reference evidence="8" key="1">
    <citation type="journal article" date="2014" name="Front. Microbiol.">
        <title>High frequency of phylogenetically diverse reductive dehalogenase-homologous genes in deep subseafloor sedimentary metagenomes.</title>
        <authorList>
            <person name="Kawai M."/>
            <person name="Futagami T."/>
            <person name="Toyoda A."/>
            <person name="Takaki Y."/>
            <person name="Nishi S."/>
            <person name="Hori S."/>
            <person name="Arai W."/>
            <person name="Tsubouchi T."/>
            <person name="Morono Y."/>
            <person name="Uchiyama I."/>
            <person name="Ito T."/>
            <person name="Fujiyama A."/>
            <person name="Inagaki F."/>
            <person name="Takami H."/>
        </authorList>
    </citation>
    <scope>NUCLEOTIDE SEQUENCE</scope>
    <source>
        <strain evidence="8">Expedition CK06-06</strain>
    </source>
</reference>
<dbReference type="GO" id="GO:0005886">
    <property type="term" value="C:plasma membrane"/>
    <property type="evidence" value="ECO:0007669"/>
    <property type="project" value="UniProtKB-SubCell"/>
</dbReference>
<evidence type="ECO:0000256" key="5">
    <source>
        <dbReference type="ARBA" id="ARBA00023136"/>
    </source>
</evidence>
<organism evidence="8">
    <name type="scientific">marine sediment metagenome</name>
    <dbReference type="NCBI Taxonomy" id="412755"/>
    <lineage>
        <taxon>unclassified sequences</taxon>
        <taxon>metagenomes</taxon>
        <taxon>ecological metagenomes</taxon>
    </lineage>
</organism>